<gene>
    <name evidence="1" type="ORF">RPERSI_LOCUS6071</name>
</gene>
<accession>A0ACA9MQ18</accession>
<name>A0ACA9MQ18_9GLOM</name>
<organism evidence="1 2">
    <name type="scientific">Racocetra persica</name>
    <dbReference type="NCBI Taxonomy" id="160502"/>
    <lineage>
        <taxon>Eukaryota</taxon>
        <taxon>Fungi</taxon>
        <taxon>Fungi incertae sedis</taxon>
        <taxon>Mucoromycota</taxon>
        <taxon>Glomeromycotina</taxon>
        <taxon>Glomeromycetes</taxon>
        <taxon>Diversisporales</taxon>
        <taxon>Gigasporaceae</taxon>
        <taxon>Racocetra</taxon>
    </lineage>
</organism>
<proteinExistence type="predicted"/>
<dbReference type="EMBL" id="CAJVQC010009483">
    <property type="protein sequence ID" value="CAG8605099.1"/>
    <property type="molecule type" value="Genomic_DNA"/>
</dbReference>
<protein>
    <submittedName>
        <fullName evidence="1">26096_t:CDS:1</fullName>
    </submittedName>
</protein>
<reference evidence="1" key="1">
    <citation type="submission" date="2021-06" db="EMBL/GenBank/DDBJ databases">
        <authorList>
            <person name="Kallberg Y."/>
            <person name="Tangrot J."/>
            <person name="Rosling A."/>
        </authorList>
    </citation>
    <scope>NUCLEOTIDE SEQUENCE</scope>
    <source>
        <strain evidence="1">MA461A</strain>
    </source>
</reference>
<evidence type="ECO:0000313" key="1">
    <source>
        <dbReference type="EMBL" id="CAG8605099.1"/>
    </source>
</evidence>
<sequence>SSRQIEYANLINIISKITSTLCEYNILLDVAVDSDLSTNKTLAREKVIHKIFADLKYKSKILRNKIDFYTKSVYAAIARYQNPDIESPTDNDLYLIQINPNLIEYTQNQVNDFKEFFKKNTKLPPKQSLITTIRTSMNESFNRIKLNYADKKKQREDKHKCNIAKINERNIAYTNKIAEM</sequence>
<keyword evidence="2" id="KW-1185">Reference proteome</keyword>
<feature type="non-terminal residue" evidence="1">
    <location>
        <position position="1"/>
    </location>
</feature>
<dbReference type="Proteomes" id="UP000789920">
    <property type="component" value="Unassembled WGS sequence"/>
</dbReference>
<comment type="caution">
    <text evidence="1">The sequence shown here is derived from an EMBL/GenBank/DDBJ whole genome shotgun (WGS) entry which is preliminary data.</text>
</comment>
<evidence type="ECO:0000313" key="2">
    <source>
        <dbReference type="Proteomes" id="UP000789920"/>
    </source>
</evidence>